<comment type="caution">
    <text evidence="2">The sequence shown here is derived from an EMBL/GenBank/DDBJ whole genome shotgun (WGS) entry which is preliminary data.</text>
</comment>
<feature type="region of interest" description="Disordered" evidence="1">
    <location>
        <begin position="469"/>
        <end position="490"/>
    </location>
</feature>
<proteinExistence type="predicted"/>
<dbReference type="RefSeq" id="WP_115932263.1">
    <property type="nucleotide sequence ID" value="NZ_QREH01000001.1"/>
</dbReference>
<dbReference type="EMBL" id="QREH01000001">
    <property type="protein sequence ID" value="REE04303.1"/>
    <property type="molecule type" value="Genomic_DNA"/>
</dbReference>
<dbReference type="OrthoDB" id="138803at2"/>
<dbReference type="Proteomes" id="UP000256727">
    <property type="component" value="Unassembled WGS sequence"/>
</dbReference>
<evidence type="ECO:0000313" key="3">
    <source>
        <dbReference type="Proteomes" id="UP000256727"/>
    </source>
</evidence>
<evidence type="ECO:0000256" key="1">
    <source>
        <dbReference type="SAM" id="MobiDB-lite"/>
    </source>
</evidence>
<name>A0A3D9LGS2_9MICC</name>
<dbReference type="AlphaFoldDB" id="A0A3D9LGS2"/>
<organism evidence="2 3">
    <name type="scientific">Citricoccus muralis</name>
    <dbReference type="NCBI Taxonomy" id="169134"/>
    <lineage>
        <taxon>Bacteria</taxon>
        <taxon>Bacillati</taxon>
        <taxon>Actinomycetota</taxon>
        <taxon>Actinomycetes</taxon>
        <taxon>Micrococcales</taxon>
        <taxon>Micrococcaceae</taxon>
        <taxon>Citricoccus</taxon>
    </lineage>
</organism>
<reference evidence="2 3" key="1">
    <citation type="submission" date="2018-07" db="EMBL/GenBank/DDBJ databases">
        <title>Sequencing the genomes of 1000 actinobacteria strains.</title>
        <authorList>
            <person name="Klenk H.-P."/>
        </authorList>
    </citation>
    <scope>NUCLEOTIDE SEQUENCE [LARGE SCALE GENOMIC DNA]</scope>
    <source>
        <strain evidence="2 3">DSM 14442</strain>
    </source>
</reference>
<dbReference type="InterPro" id="IPR021804">
    <property type="entry name" value="DUF3375"/>
</dbReference>
<gene>
    <name evidence="2" type="ORF">C8E99_2136</name>
</gene>
<protein>
    <submittedName>
        <fullName evidence="2">Uncharacterized protein DUF3375</fullName>
    </submittedName>
</protein>
<dbReference type="Pfam" id="PF11855">
    <property type="entry name" value="DUF3375"/>
    <property type="match status" value="1"/>
</dbReference>
<sequence length="490" mass="54396">MPSLVRALTVQRLLREDTTLRMLRMDSLPLLAGVLAEYLAAPNAKVPTQDLHEAVDAELDTLRTHLDLGERTAKAYCDDWRQAGLLLRRPASDARGETYELTPQARHGLRIIEELISPRATATESRLVSLTGALRQLTIATDPDIGSRLAALQAEREELDDRIRRVQSGEADVLDSRRALERVEDILTQAEDLPTDFARVRSRFEQLNHELRVNILTGDDLPGGVLDEVFRGVDLIESSDEGQTFAAFSRLVRDPEVSASFEADLRAILDRDFTRSLPTASRSTLRGLLRTLKDGSRTVQDSLAEFARGLRRYVLSLEYQRDRQLRLALQEALAAAVPAADSIQPYQRTGMDLQMTGMQWSSVGEIGLYDPSDYDAGPVLDDAPLALVDVETLRELARQTEIDFVELEDNVNTVLGGMPQSERSAGVSVATVLERFPATQGAASVVGLMSLAARHGTVDEDRTEPIQWDGDDGRTRRARVQHHAFTGRIR</sequence>
<accession>A0A3D9LGS2</accession>
<keyword evidence="3" id="KW-1185">Reference proteome</keyword>
<evidence type="ECO:0000313" key="2">
    <source>
        <dbReference type="EMBL" id="REE04303.1"/>
    </source>
</evidence>